<protein>
    <submittedName>
        <fullName evidence="4">Eukaryotic translation initiation factor 2D</fullName>
    </submittedName>
</protein>
<dbReference type="Pfam" id="PF01253">
    <property type="entry name" value="SUI1"/>
    <property type="match status" value="1"/>
</dbReference>
<keyword evidence="1" id="KW-0963">Cytoplasm</keyword>
<dbReference type="InterPro" id="IPR048248">
    <property type="entry name" value="PUA_eIF2d-like"/>
</dbReference>
<evidence type="ECO:0000259" key="3">
    <source>
        <dbReference type="PROSITE" id="PS50296"/>
    </source>
</evidence>
<dbReference type="InterPro" id="IPR039759">
    <property type="entry name" value="eIF2D_SUI1"/>
</dbReference>
<dbReference type="CDD" id="cd11608">
    <property type="entry name" value="eIF2D_C"/>
    <property type="match status" value="1"/>
</dbReference>
<feature type="compositionally biased region" description="Low complexity" evidence="2">
    <location>
        <begin position="336"/>
        <end position="355"/>
    </location>
</feature>
<dbReference type="GO" id="GO:0003723">
    <property type="term" value="F:RNA binding"/>
    <property type="evidence" value="ECO:0007669"/>
    <property type="project" value="InterPro"/>
</dbReference>
<dbReference type="Gene3D" id="3.10.400.20">
    <property type="match status" value="1"/>
</dbReference>
<dbReference type="GO" id="GO:0003743">
    <property type="term" value="F:translation initiation factor activity"/>
    <property type="evidence" value="ECO:0007669"/>
    <property type="project" value="UniProtKB-KW"/>
</dbReference>
<evidence type="ECO:0000313" key="5">
    <source>
        <dbReference type="Proteomes" id="UP001472866"/>
    </source>
</evidence>
<reference evidence="4 5" key="1">
    <citation type="submission" date="2024-03" db="EMBL/GenBank/DDBJ databases">
        <title>Complete genome sequence of the green alga Chloropicon roscoffensis RCC1871.</title>
        <authorList>
            <person name="Lemieux C."/>
            <person name="Pombert J.-F."/>
            <person name="Otis C."/>
            <person name="Turmel M."/>
        </authorList>
    </citation>
    <scope>NUCLEOTIDE SEQUENCE [LARGE SCALE GENOMIC DNA]</scope>
    <source>
        <strain evidence="4 5">RCC1871</strain>
    </source>
</reference>
<dbReference type="EMBL" id="CP151501">
    <property type="protein sequence ID" value="WZN58557.1"/>
    <property type="molecule type" value="Genomic_DNA"/>
</dbReference>
<dbReference type="CDD" id="cd21156">
    <property type="entry name" value="PUA_eIF2d-like"/>
    <property type="match status" value="1"/>
</dbReference>
<gene>
    <name evidence="4" type="ORF">HKI87_01g00810</name>
</gene>
<name>A0AAX4NX20_9CHLO</name>
<dbReference type="SUPFAM" id="SSF55159">
    <property type="entry name" value="eIF1-like"/>
    <property type="match status" value="1"/>
</dbReference>
<proteinExistence type="predicted"/>
<evidence type="ECO:0000256" key="1">
    <source>
        <dbReference type="ARBA" id="ARBA00022490"/>
    </source>
</evidence>
<dbReference type="InterPro" id="IPR015947">
    <property type="entry name" value="PUA-like_sf"/>
</dbReference>
<dbReference type="CDD" id="cd11610">
    <property type="entry name" value="eIF2D_N"/>
    <property type="match status" value="1"/>
</dbReference>
<keyword evidence="4" id="KW-0396">Initiation factor</keyword>
<dbReference type="InterPro" id="IPR041366">
    <property type="entry name" value="Pre-PUA"/>
</dbReference>
<dbReference type="Pfam" id="PF17832">
    <property type="entry name" value="Pre-PUA"/>
    <property type="match status" value="1"/>
</dbReference>
<keyword evidence="5" id="KW-1185">Reference proteome</keyword>
<dbReference type="InterPro" id="IPR039757">
    <property type="entry name" value="EIF2D"/>
</dbReference>
<dbReference type="PROSITE" id="PS50890">
    <property type="entry name" value="PUA"/>
    <property type="match status" value="1"/>
</dbReference>
<accession>A0AAX4NX20</accession>
<keyword evidence="4" id="KW-0648">Protein biosynthesis</keyword>
<feature type="domain" description="SUI1" evidence="3">
    <location>
        <begin position="476"/>
        <end position="550"/>
    </location>
</feature>
<dbReference type="NCBIfam" id="TIGR00451">
    <property type="entry name" value="unchar_dom_2"/>
    <property type="match status" value="1"/>
</dbReference>
<sequence length="565" mass="62137">MFKRNVTVSGSHQLSGKDGKKLRKELEDAFPVLDKHALKSVLPSKTEVLVSKMSNKCFVYSCLGQPIFFEHEGTLYPTVYTLWKFPRLLPALQTHSEVSPAIVARGADLMLPGVIVPQEGLGVFEEGDRMAIGIPENPQPFAVGCAQTGSEQIKETGLKGRGVKLLHHYPDALWAMGDKSAPNAGFKPSRIFPATEAEAGSDGAGEAVAADVEGLDISDEKPEACGEAKTAGASMDELVDSCFLRALHLRVKDADLPMDCGAFYSGCMLPCRPKGTEIDIKQSTYKKVSKLMKKMEKRGLVACKQTKKEDKLVKVNRDHEVYKLFERELEAEAEAEAGAAEAGAHGEGEAAAADATPSGKQIEVHECFRAVSNLRPVFGEECVRNKEMLFSRDECRAALVAYGRRENLVVEGKAGRMNLDKLLKSGLYGKKEGVEVGTEVDASDVFERIMSKMQRYHRVVCDGAEVVKKGRIKNILVSAEDRHAGRKYVTKVTQLESFSIDPAEFGNTLQRKYKCSSTVQKLPGKNETGKEVSFQGNLLDEICAYLEHDCGIHPKFVERQSRMKR</sequence>
<dbReference type="Gene3D" id="3.30.780.10">
    <property type="entry name" value="SUI1-like domain"/>
    <property type="match status" value="1"/>
</dbReference>
<dbReference type="Pfam" id="PF26292">
    <property type="entry name" value="PUA_elF2D"/>
    <property type="match status" value="1"/>
</dbReference>
<dbReference type="PANTHER" id="PTHR12217">
    <property type="entry name" value="EUKARYOTIC TRANSLATION INITIATION FACTOR 2D"/>
    <property type="match status" value="1"/>
</dbReference>
<dbReference type="InterPro" id="IPR001950">
    <property type="entry name" value="SUI1"/>
</dbReference>
<dbReference type="InterPro" id="IPR004521">
    <property type="entry name" value="Uncharacterised_CHP00451"/>
</dbReference>
<dbReference type="InterPro" id="IPR057429">
    <property type="entry name" value="WH_eIF2D"/>
</dbReference>
<dbReference type="PANTHER" id="PTHR12217:SF4">
    <property type="entry name" value="EUKARYOTIC TRANSLATION INITIATION FACTOR 2D"/>
    <property type="match status" value="1"/>
</dbReference>
<dbReference type="SUPFAM" id="SSF88697">
    <property type="entry name" value="PUA domain-like"/>
    <property type="match status" value="1"/>
</dbReference>
<evidence type="ECO:0000256" key="2">
    <source>
        <dbReference type="SAM" id="MobiDB-lite"/>
    </source>
</evidence>
<dbReference type="AlphaFoldDB" id="A0AAX4NX20"/>
<organism evidence="4 5">
    <name type="scientific">Chloropicon roscoffensis</name>
    <dbReference type="NCBI Taxonomy" id="1461544"/>
    <lineage>
        <taxon>Eukaryota</taxon>
        <taxon>Viridiplantae</taxon>
        <taxon>Chlorophyta</taxon>
        <taxon>Chloropicophyceae</taxon>
        <taxon>Chloropicales</taxon>
        <taxon>Chloropicaceae</taxon>
        <taxon>Chloropicon</taxon>
    </lineage>
</organism>
<dbReference type="InterPro" id="IPR036877">
    <property type="entry name" value="SUI1_dom_sf"/>
</dbReference>
<dbReference type="InterPro" id="IPR048247">
    <property type="entry name" value="eIF2D_N"/>
</dbReference>
<dbReference type="Pfam" id="PF25304">
    <property type="entry name" value="WHD_eIF2D"/>
    <property type="match status" value="1"/>
</dbReference>
<feature type="region of interest" description="Disordered" evidence="2">
    <location>
        <begin position="336"/>
        <end position="357"/>
    </location>
</feature>
<dbReference type="GO" id="GO:0001731">
    <property type="term" value="P:formation of translation preinitiation complex"/>
    <property type="evidence" value="ECO:0007669"/>
    <property type="project" value="InterPro"/>
</dbReference>
<dbReference type="Proteomes" id="UP001472866">
    <property type="component" value="Chromosome 01"/>
</dbReference>
<dbReference type="PROSITE" id="PS50296">
    <property type="entry name" value="SUI1"/>
    <property type="match status" value="1"/>
</dbReference>
<evidence type="ECO:0000313" key="4">
    <source>
        <dbReference type="EMBL" id="WZN58557.1"/>
    </source>
</evidence>